<dbReference type="InterPro" id="IPR026854">
    <property type="entry name" value="VPS13_N"/>
</dbReference>
<evidence type="ECO:0000313" key="7">
    <source>
        <dbReference type="EMBL" id="KAK1746287.1"/>
    </source>
</evidence>
<dbReference type="Proteomes" id="UP001224775">
    <property type="component" value="Unassembled WGS sequence"/>
</dbReference>
<dbReference type="PANTHER" id="PTHR16166">
    <property type="entry name" value="VACUOLAR PROTEIN SORTING-ASSOCIATED PROTEIN VPS13"/>
    <property type="match status" value="1"/>
</dbReference>
<keyword evidence="3" id="KW-0445">Lipid transport</keyword>
<dbReference type="InterPro" id="IPR026847">
    <property type="entry name" value="VPS13"/>
</dbReference>
<keyword evidence="2" id="KW-0813">Transport</keyword>
<dbReference type="InterPro" id="IPR009543">
    <property type="entry name" value="VPS13_VAB"/>
</dbReference>
<proteinExistence type="inferred from homology"/>
<dbReference type="GO" id="GO:0006623">
    <property type="term" value="P:protein targeting to vacuole"/>
    <property type="evidence" value="ECO:0007669"/>
    <property type="project" value="TreeGrafter"/>
</dbReference>
<evidence type="ECO:0000256" key="1">
    <source>
        <dbReference type="ARBA" id="ARBA00006545"/>
    </source>
</evidence>
<evidence type="ECO:0000259" key="5">
    <source>
        <dbReference type="Pfam" id="PF12624"/>
    </source>
</evidence>
<dbReference type="GO" id="GO:0006869">
    <property type="term" value="P:lipid transport"/>
    <property type="evidence" value="ECO:0007669"/>
    <property type="project" value="UniProtKB-KW"/>
</dbReference>
<keyword evidence="8" id="KW-1185">Reference proteome</keyword>
<dbReference type="EMBL" id="JATAAI010000004">
    <property type="protein sequence ID" value="KAK1746287.1"/>
    <property type="molecule type" value="Genomic_DNA"/>
</dbReference>
<evidence type="ECO:0000313" key="8">
    <source>
        <dbReference type="Proteomes" id="UP001224775"/>
    </source>
</evidence>
<feature type="region of interest" description="Disordered" evidence="4">
    <location>
        <begin position="276"/>
        <end position="296"/>
    </location>
</feature>
<feature type="compositionally biased region" description="Polar residues" evidence="4">
    <location>
        <begin position="276"/>
        <end position="293"/>
    </location>
</feature>
<feature type="region of interest" description="Disordered" evidence="4">
    <location>
        <begin position="148"/>
        <end position="185"/>
    </location>
</feature>
<evidence type="ECO:0000256" key="2">
    <source>
        <dbReference type="ARBA" id="ARBA00022448"/>
    </source>
</evidence>
<evidence type="ECO:0000259" key="6">
    <source>
        <dbReference type="Pfam" id="PF25036"/>
    </source>
</evidence>
<dbReference type="Pfam" id="PF12624">
    <property type="entry name" value="VPS13_N"/>
    <property type="match status" value="1"/>
</dbReference>
<dbReference type="PANTHER" id="PTHR16166:SF93">
    <property type="entry name" value="INTERMEMBRANE LIPID TRANSFER PROTEIN VPS13"/>
    <property type="match status" value="1"/>
</dbReference>
<dbReference type="Pfam" id="PF25036">
    <property type="entry name" value="VPS13_VAB"/>
    <property type="match status" value="1"/>
</dbReference>
<gene>
    <name evidence="7" type="ORF">QTG54_002894</name>
</gene>
<name>A0AAD8YJ81_9STRA</name>
<feature type="region of interest" description="Disordered" evidence="4">
    <location>
        <begin position="1060"/>
        <end position="1080"/>
    </location>
</feature>
<dbReference type="GO" id="GO:0045053">
    <property type="term" value="P:protein retention in Golgi apparatus"/>
    <property type="evidence" value="ECO:0007669"/>
    <property type="project" value="TreeGrafter"/>
</dbReference>
<accession>A0AAD8YJ81</accession>
<feature type="domain" description="Vacuolar protein sorting-associated protein 13 VPS13 adaptor binding" evidence="6">
    <location>
        <begin position="1748"/>
        <end position="2155"/>
    </location>
</feature>
<comment type="similarity">
    <text evidence="1">Belongs to the VPS13 family.</text>
</comment>
<reference evidence="7" key="1">
    <citation type="submission" date="2023-06" db="EMBL/GenBank/DDBJ databases">
        <title>Survivors Of The Sea: Transcriptome response of Skeletonema marinoi to long-term dormancy.</title>
        <authorList>
            <person name="Pinder M.I.M."/>
            <person name="Kourtchenko O."/>
            <person name="Robertson E.K."/>
            <person name="Larsson T."/>
            <person name="Maumus F."/>
            <person name="Osuna-Cruz C.M."/>
            <person name="Vancaester E."/>
            <person name="Stenow R."/>
            <person name="Vandepoele K."/>
            <person name="Ploug H."/>
            <person name="Bruchert V."/>
            <person name="Godhe A."/>
            <person name="Topel M."/>
        </authorList>
    </citation>
    <scope>NUCLEOTIDE SEQUENCE</scope>
    <source>
        <strain evidence="7">R05AC</strain>
    </source>
</reference>
<comment type="caution">
    <text evidence="7">The sequence shown here is derived from an EMBL/GenBank/DDBJ whole genome shotgun (WGS) entry which is preliminary data.</text>
</comment>
<protein>
    <submittedName>
        <fullName evidence="7">Vacuolar protein sorting-associated protein 13</fullName>
    </submittedName>
</protein>
<sequence length="3041" mass="338377">MVKQYISAVLEDLVGEYILNISKEKLKVSTIKGKIKLDNVELDGDFIGSHILSAVGLSGFGVLSCWARRLQINIPWKNLDNEPTSLEIRGMHLICVPLLPTTANRVYYGGGVDSSLSLRTRAKRAALARFERNFFSGRIPGEDLQQQMQQQQQERNGEDGDVLSYSGRRRQYSSSEDVVGVDEEEKDLIGDSVRSNETSKKTKKEARIPALKRKLKAKIYGNLVSSLSDVHIRFEVPEGGLERSKDNTVSSTRPEISDERAFAFGLTLKSLTARNVSGDESSGSIDTQASNNSDTKRKKIDIQDLSVYWDDGPPFLISESDLFTGRLTLPASVSQQRIAEIMQQMSSRIDPDVEAKRSLSCKDTKFHSASVDEHDYICTNFSQAMHTTFCKGEDEDSLHFVEMLPSNIEVNLTPQQYRQYQRLKDAVLAQQRFDTMLHQRPTKPPTRIPRLWWQYAIACVRHNPTSRSWTDVKQIVQCRKAYIELVMKNLLCESEKSGFHGGLTKEESRRLLELESLLPIETLISFHLLALRRVVARRFESQTLPKKDGVFGSSLLSRESSVIHEERIRVPSLLEDDEVSLSPAPTTHTTCKLHLCSLKLSLLDRSNKKKAVTIKLDFKGTSYDSGSGKSEIAFDIARFDVFDFVTSTETRSKVLTVEVEESAFPDIGLSAPFPPSSELNEAPICEPSDSQSQLDAAPTFHGSVCRVVARADGLDFSLDLTAHPATVLWNQECASFILDWSASVMSVSRFISQLQNATTPGAHRAQIALLYPTSFSLSLDISAPKLWIPVSRELKAGALLLDAGRLTMNVSKPKQSVQTDIDVDIGNINIMLAQEIHGLDERSDKNDLTFLIRAQKKFVNIVQPFEIHINGRSGHSGDIEDTVEDHLPLLDGISAGKVSVTVGAIYLNLIDVEKLAKALGRLFASGVSRIRQITESGVLAKANLYSSKSNTDAASTSQSHATDLRIFVESVEMLLESYSATESLPLDRGNTRNRSYLVGIRGIRIQKRSMGTKSFSRFSISDASVQLAEAEQGTRRLKSGAEQIFAPIFPVSELDDGFVSTSHEAPCTPNRNKERPDSYKTPLRTPFSLSFPVTPTLEPTNSTFVSSALIQGCHFHDGENYGDEIEVDVMPAIMKITPTSIQDCAGAVKRIFECGVLISREMERRVHTGGRIARASSTNRTGDVNISRDSSLLFRVTMKDATILVGRPASDFTFHRKSTRSDYVIQILTKASFIGQSIENEDGSGSRTQHLSVNDFAASINKSFDRVELTSKSPMLVAPTSADVRVVHKTVITSVIRKVLEKLNLVSRRDIGKKLSPFMHAKKKGSGIATSVRAELHAFSFEIMRSFKPKHDVRPFLNIYANQMKVNVEGCAAFLVDLSLQLGVKFFNPCALEWEDLMDSNEFLVTIEMMPSEIMVSVSSSDVICTNCSAIMIREIARIEQVKNISLDDIEQNNGGKRFYFTNETGLEVRLSHNGGEMVHSETIDSVAVSPGETCSIDSSFRRYTLTLASDDIDHSCCSLSMAKLSSKSSTQSMFRMGSCESFDLEPVVEFVMENQRLTPDIGDVYDIEKGQDLLDSRVWSPVLVMNERRWLPPYHLEDDVPDWSDTTCTNQRTKDSVELPDSSWIWINDWEVDIEATTDADGWEYAAAFGAFDQTRRRYRRGDSYEQFLLGSIAPAQTLCVPLLQSAISFLRLASSTSYLSEDEISESIMIIPTGFSSNRTIRTSFRCDLSLKTYHFLLHLQSERGVVDIIIRPVLTLINLLPCQLQVQLGELRRGNVIEGTEEITVDTGIDTHCSVDCQRRPHLSIKVPGYQWSRWSMIINRESNTDTWLPTEKSQRTLYETSGDDQYANEMKTVLQLEHICDGGAQLQLIMSVGPGPVPVIRFYAQYWIIDKTALGLNFTCGTKAATQLEPECLRKTYLSRNLQKDIPESEMKADGHEWSLGMSGMTLFFSSEKTISFAVGGDDSSSNWSSPIDVDKPMPESVKTAISVEDFIDSKRLSWLTMSQDVGRYSLARVVNLIGEDIYVAQEGALGFSTHISKQSCVHISGLDSQLPSKIRFSVAPVLDLWTLGGIELDKIGITSIRIPTVTEETLVVQCEVRLASKKQDSAVVVVIWASNEQNPLYLLKNTSQKTVFCAQLLSQNTDDQVSQQNQSLSFVDNFLQCGSGCDSRAYDDDLHNGFVWTLGPGESKVFGFCNPEKSHILQWSVNQSDILLQRANDAEIDTVGFSNSCVMSNGRELSCSVQADRSTKVVLFSCDDGVVSYDDFAAGIEDFVALSLKVDLPGISVSVIDNASQVASAREIFLVNVEDWKLTIAQSREGFHELEAKLARLQVDNFIFDTNHRVLLSSKLNEEEFLHMTLVRRLQDDQATMVLSYAAFKLLDLDISLDRKTAETISRFLHPLHRSREDNINEEWIAALTSKLSARYSRVRVKASHEIEKMAYTANTGRIYLEHLHIHPIRFFLTFTQQEVEDVDPDAEEFIAIQFIREMASITSAPIIFTSFIVSNAFESSQSLVGIIGTHYSSQLSNQMFSILGSLTILNNVGSGVKDFFYEPIQGLVHGPEEFLTGLEAGTFSLARGVVVAFVRGAADVTYLLNETFIGERNLYQKQLMYTNSAQRTVHDTLAIAGTTVVRGFQSAASGIIAQPRVHFSRQGASGLVIGAGLGIFGALVKPVVGLGDAAVVVMNHGLDATTATSLKGNKRLRRALPNAPSESETKTKLVCYDDMSAKIQQQVTKGETVDDVYLGHILTNHHLIIASEKYLWIIEKESVEPRCINWGEISYFEAGRSCMKIDVFSTQGTKSHMLRMRQNEFSSLRELLTLKLDHSSLVGTSFTDLQGIKVNQSGHVFGSLNIPKELEEFDDEESIIQSCHDRINILGSFLPHYFHDLDKEAWLLINSLTQLFSGWSSRRCVVVGLINATNESIQIKSINMVEGGSPCHVIPTIEYDPINAVLHPGGILLCVGWGAVPSSMQTGRVMISIETNSFACSLADSISHTSSVEVLAGYKVGFLEKSFDESGWWAKYWMLLQADSSNEEIHF</sequence>
<evidence type="ECO:0000256" key="3">
    <source>
        <dbReference type="ARBA" id="ARBA00023055"/>
    </source>
</evidence>
<evidence type="ECO:0000256" key="4">
    <source>
        <dbReference type="SAM" id="MobiDB-lite"/>
    </source>
</evidence>
<feature type="domain" description="Chorein N-terminal" evidence="5">
    <location>
        <begin position="1"/>
        <end position="809"/>
    </location>
</feature>
<organism evidence="7 8">
    <name type="scientific">Skeletonema marinoi</name>
    <dbReference type="NCBI Taxonomy" id="267567"/>
    <lineage>
        <taxon>Eukaryota</taxon>
        <taxon>Sar</taxon>
        <taxon>Stramenopiles</taxon>
        <taxon>Ochrophyta</taxon>
        <taxon>Bacillariophyta</taxon>
        <taxon>Coscinodiscophyceae</taxon>
        <taxon>Thalassiosirophycidae</taxon>
        <taxon>Thalassiosirales</taxon>
        <taxon>Skeletonemataceae</taxon>
        <taxon>Skeletonema</taxon>
        <taxon>Skeletonema marinoi-dohrnii complex</taxon>
    </lineage>
</organism>